<gene>
    <name evidence="9" type="ORF">HMPREF9194_00517</name>
</gene>
<dbReference type="GO" id="GO:0009424">
    <property type="term" value="C:bacterial-type flagellum hook"/>
    <property type="evidence" value="ECO:0007669"/>
    <property type="project" value="UniProtKB-UniRule"/>
</dbReference>
<comment type="similarity">
    <text evidence="2 6">Belongs to the FliD family.</text>
</comment>
<dbReference type="GO" id="GO:0071973">
    <property type="term" value="P:bacterial-type flagellum-dependent cell motility"/>
    <property type="evidence" value="ECO:0007669"/>
    <property type="project" value="TreeGrafter"/>
</dbReference>
<dbReference type="Pfam" id="PF02465">
    <property type="entry name" value="FliD_N"/>
    <property type="match status" value="1"/>
</dbReference>
<evidence type="ECO:0000256" key="6">
    <source>
        <dbReference type="RuleBase" id="RU362066"/>
    </source>
</evidence>
<dbReference type="Proteomes" id="UP000014541">
    <property type="component" value="Unassembled WGS sequence"/>
</dbReference>
<keyword evidence="9" id="KW-0969">Cilium</keyword>
<evidence type="ECO:0000256" key="3">
    <source>
        <dbReference type="ARBA" id="ARBA00011255"/>
    </source>
</evidence>
<reference evidence="9 10" key="1">
    <citation type="submission" date="2013-04" db="EMBL/GenBank/DDBJ databases">
        <title>The Genome Sequence of Treponema maltophilum ATCC 51939.</title>
        <authorList>
            <consortium name="The Broad Institute Genomics Platform"/>
            <person name="Earl A."/>
            <person name="Ward D."/>
            <person name="Feldgarden M."/>
            <person name="Gevers D."/>
            <person name="Leonetti C."/>
            <person name="Blanton J.M."/>
            <person name="Dewhirst F.E."/>
            <person name="Izard J."/>
            <person name="Walker B."/>
            <person name="Young S."/>
            <person name="Zeng Q."/>
            <person name="Gargeya S."/>
            <person name="Fitzgerald M."/>
            <person name="Haas B."/>
            <person name="Abouelleil A."/>
            <person name="Allen A.W."/>
            <person name="Alvarado L."/>
            <person name="Arachchi H.M."/>
            <person name="Berlin A.M."/>
            <person name="Chapman S.B."/>
            <person name="Gainer-Dewar J."/>
            <person name="Goldberg J."/>
            <person name="Griggs A."/>
            <person name="Gujja S."/>
            <person name="Hansen M."/>
            <person name="Howarth C."/>
            <person name="Imamovic A."/>
            <person name="Ireland A."/>
            <person name="Larimer J."/>
            <person name="McCowan C."/>
            <person name="Murphy C."/>
            <person name="Pearson M."/>
            <person name="Poon T.W."/>
            <person name="Priest M."/>
            <person name="Roberts A."/>
            <person name="Saif S."/>
            <person name="Shea T."/>
            <person name="Sisk P."/>
            <person name="Sykes S."/>
            <person name="Wortman J."/>
            <person name="Nusbaum C."/>
            <person name="Birren B."/>
        </authorList>
    </citation>
    <scope>NUCLEOTIDE SEQUENCE [LARGE SCALE GENOMIC DNA]</scope>
    <source>
        <strain evidence="9 10">ATCC 51939</strain>
    </source>
</reference>
<comment type="subunit">
    <text evidence="3 6">Homopentamer.</text>
</comment>
<comment type="subcellular location">
    <subcellularLocation>
        <location evidence="1">Bacterial flagellum</location>
    </subcellularLocation>
    <subcellularLocation>
        <location evidence="6">Periplasm</location>
    </subcellularLocation>
    <subcellularLocation>
        <location evidence="6">Periplasmic flagellum</location>
    </subcellularLocation>
</comment>
<dbReference type="PANTHER" id="PTHR30288">
    <property type="entry name" value="FLAGELLAR CAP/ASSEMBLY PROTEIN FLID"/>
    <property type="match status" value="1"/>
</dbReference>
<dbReference type="OrthoDB" id="349896at2"/>
<dbReference type="HOGENOM" id="CLU_028399_0_0_12"/>
<accession>S3JW86</accession>
<keyword evidence="9" id="KW-0966">Cell projection</keyword>
<dbReference type="STRING" id="1125699.HMPREF9194_00517"/>
<protein>
    <recommendedName>
        <fullName evidence="6">Flagellar hook-associated protein 2</fullName>
        <shortName evidence="6">HAP2</shortName>
    </recommendedName>
    <alternativeName>
        <fullName evidence="6">Flagellar cap protein</fullName>
    </alternativeName>
</protein>
<evidence type="ECO:0000313" key="10">
    <source>
        <dbReference type="Proteomes" id="UP000014541"/>
    </source>
</evidence>
<keyword evidence="10" id="KW-1185">Reference proteome</keyword>
<feature type="coiled-coil region" evidence="6">
    <location>
        <begin position="620"/>
        <end position="658"/>
    </location>
</feature>
<dbReference type="PANTHER" id="PTHR30288:SF0">
    <property type="entry name" value="FLAGELLAR HOOK-ASSOCIATED PROTEIN 2"/>
    <property type="match status" value="1"/>
</dbReference>
<evidence type="ECO:0000256" key="4">
    <source>
        <dbReference type="ARBA" id="ARBA00023054"/>
    </source>
</evidence>
<keyword evidence="5 6" id="KW-0975">Bacterial flagellum</keyword>
<dbReference type="eggNOG" id="COG1345">
    <property type="taxonomic scope" value="Bacteria"/>
</dbReference>
<evidence type="ECO:0000256" key="2">
    <source>
        <dbReference type="ARBA" id="ARBA00009764"/>
    </source>
</evidence>
<feature type="domain" description="Flagellar hook-associated protein 2 C-terminal" evidence="8">
    <location>
        <begin position="398"/>
        <end position="656"/>
    </location>
</feature>
<evidence type="ECO:0000259" key="8">
    <source>
        <dbReference type="Pfam" id="PF07195"/>
    </source>
</evidence>
<keyword evidence="9" id="KW-0282">Flagellum</keyword>
<dbReference type="InterPro" id="IPR010809">
    <property type="entry name" value="FliD_C"/>
</dbReference>
<sequence length="673" mass="73773">MADISIPGVTDKYKTNDLIKNLMEAERVPLTREQKQLETYKTQQETWRNVNTQMTTLRESVRSLYSFDNPFSSKLASSTDEYAVSATPKRDAALESFKVEVLQTATADRFLSAELDAKMQVPAGNYEYAVNDKKVSFNWKGGKLSDFVAALNRRSANTIKASIIGISKDKQALLIESLITGSENRLTFSGAARDFALQTGMIGKAPAAAQDSFTIKRDTIRNADNLNSKTVEFSQDALTVPPRSGFESPIPQKIAAEKTKTIRFNVRAIDIPAEEVLPDKPELPSAGTVSFKDVTLSNEEFDTKLPLSEETEKVPAEPVEDYAAVFVKTADGTEIPLGPLKPNGENTSYSIAASDYPGMSALVIKNNNTHKKIVMTKPETIDMAASSGYIPLNPAETAADAKIKYQGITITRPSNTIDDVVPNVTLNIQAKTEKPATISIEPDKKAAKEALITFVGKYNRLMAELNILTQTKPEIITELEYFTEDEAKAAEKRLGMFQTEFSLANGKRALQTITSGRYPTADDAQITMLSQIGISTSASTSGFTGVSASRLRGYLEIDEKKLDAALQSNMQDIKNLFGYDSDGDLVIDSGIAFAIDKNLQSFTQIGGIIASKTSTLNTRISSSQKNIETLESKLKRKEQDLKTKYGQMEASLNSLEKQSDSITNFSDNQRSGR</sequence>
<dbReference type="InterPro" id="IPR040026">
    <property type="entry name" value="FliD"/>
</dbReference>
<dbReference type="GO" id="GO:0009421">
    <property type="term" value="C:bacterial-type flagellum filament cap"/>
    <property type="evidence" value="ECO:0007669"/>
    <property type="project" value="InterPro"/>
</dbReference>
<evidence type="ECO:0000313" key="9">
    <source>
        <dbReference type="EMBL" id="EPF30203.1"/>
    </source>
</evidence>
<name>S3JW86_TREMA</name>
<dbReference type="AlphaFoldDB" id="S3JW86"/>
<feature type="domain" description="Flagellar hook-associated protein 2 N-terminal" evidence="7">
    <location>
        <begin position="13"/>
        <end position="108"/>
    </location>
</feature>
<dbReference type="GO" id="GO:0055040">
    <property type="term" value="C:periplasmic flagellum"/>
    <property type="evidence" value="ECO:0007669"/>
    <property type="project" value="UniProtKB-SubCell"/>
</dbReference>
<dbReference type="GO" id="GO:0007155">
    <property type="term" value="P:cell adhesion"/>
    <property type="evidence" value="ECO:0007669"/>
    <property type="project" value="InterPro"/>
</dbReference>
<dbReference type="EMBL" id="ATFF01000006">
    <property type="protein sequence ID" value="EPF30203.1"/>
    <property type="molecule type" value="Genomic_DNA"/>
</dbReference>
<comment type="function">
    <text evidence="6">Required for morphogenesis and for the elongation of the flagellar filament by facilitating polymerization of the flagellin monomers at the tip of growing filament. Forms a capping structure, which prevents flagellin subunits (transported through the central channel of the flagellum) from leaking out without polymerization at the distal end.</text>
</comment>
<evidence type="ECO:0000256" key="1">
    <source>
        <dbReference type="ARBA" id="ARBA00004365"/>
    </source>
</evidence>
<evidence type="ECO:0000259" key="7">
    <source>
        <dbReference type="Pfam" id="PF02465"/>
    </source>
</evidence>
<dbReference type="RefSeq" id="WP_016524814.1">
    <property type="nucleotide sequence ID" value="NZ_KE332518.1"/>
</dbReference>
<proteinExistence type="inferred from homology"/>
<keyword evidence="4 6" id="KW-0175">Coiled coil</keyword>
<dbReference type="Pfam" id="PF07195">
    <property type="entry name" value="FliD_C"/>
    <property type="match status" value="1"/>
</dbReference>
<organism evidence="9 10">
    <name type="scientific">Treponema maltophilum ATCC 51939</name>
    <dbReference type="NCBI Taxonomy" id="1125699"/>
    <lineage>
        <taxon>Bacteria</taxon>
        <taxon>Pseudomonadati</taxon>
        <taxon>Spirochaetota</taxon>
        <taxon>Spirochaetia</taxon>
        <taxon>Spirochaetales</taxon>
        <taxon>Treponemataceae</taxon>
        <taxon>Treponema</taxon>
    </lineage>
</organism>
<dbReference type="InterPro" id="IPR003481">
    <property type="entry name" value="FliD_N"/>
</dbReference>
<keyword evidence="6" id="KW-0574">Periplasm</keyword>
<dbReference type="PATRIC" id="fig|1125699.3.peg.524"/>
<evidence type="ECO:0000256" key="5">
    <source>
        <dbReference type="ARBA" id="ARBA00023143"/>
    </source>
</evidence>
<comment type="caution">
    <text evidence="9">The sequence shown here is derived from an EMBL/GenBank/DDBJ whole genome shotgun (WGS) entry which is preliminary data.</text>
</comment>
<dbReference type="NCBIfam" id="NF005188">
    <property type="entry name" value="PRK06664.1"/>
    <property type="match status" value="1"/>
</dbReference>